<organism evidence="9 10">
    <name type="scientific">Cephalotrichum gorgonifer</name>
    <dbReference type="NCBI Taxonomy" id="2041049"/>
    <lineage>
        <taxon>Eukaryota</taxon>
        <taxon>Fungi</taxon>
        <taxon>Dikarya</taxon>
        <taxon>Ascomycota</taxon>
        <taxon>Pezizomycotina</taxon>
        <taxon>Sordariomycetes</taxon>
        <taxon>Hypocreomycetidae</taxon>
        <taxon>Microascales</taxon>
        <taxon>Microascaceae</taxon>
        <taxon>Cephalotrichum</taxon>
    </lineage>
</organism>
<evidence type="ECO:0000313" key="10">
    <source>
        <dbReference type="Proteomes" id="UP001187682"/>
    </source>
</evidence>
<feature type="compositionally biased region" description="Basic and acidic residues" evidence="6">
    <location>
        <begin position="336"/>
        <end position="345"/>
    </location>
</feature>
<dbReference type="EMBL" id="ONZQ02000005">
    <property type="protein sequence ID" value="SPO01426.1"/>
    <property type="molecule type" value="Genomic_DNA"/>
</dbReference>
<dbReference type="Proteomes" id="UP001187682">
    <property type="component" value="Unassembled WGS sequence"/>
</dbReference>
<sequence length="387" mass="42321">MVWVANATAEVDAISQWRTIVAVCVILSFLASVIVGMRLWIRARARGMAADDWMATLSLVFAIAYSVICIIQTKYGLGLPLALRPKANSVIFTRVNYSGRPIYQIGISFFKIALLISYLRLFEGTNQRMYRRVVWGAIILIFLSHLGCTFALVFACTPVQKSWNPGMDGKCLAPGPSFTGYAVVTIVSDIIVALIPIPVLLKLNVSRSKKIGLIVIFLLGLFTTVGSVMRYLSIDQIQNGDGNSTNLVLWGVIEFNVGNMVSSLPFLAPVFLRKAKEYRSKKSRGYGSSGRSHGHGKGSQGYKLSSVSKSNDAHLNSSRTKGTTTASAYATATGVESDKHSHSGSEEDILATRGSQDYIIQQPDNVIMKSVSYSVRVDHERGDRSYA</sequence>
<keyword evidence="10" id="KW-1185">Reference proteome</keyword>
<feature type="domain" description="Rhodopsin" evidence="8">
    <location>
        <begin position="37"/>
        <end position="271"/>
    </location>
</feature>
<dbReference type="PANTHER" id="PTHR33048:SF146">
    <property type="entry name" value="INTEGRAL MEMBRANE PROTEIN"/>
    <property type="match status" value="1"/>
</dbReference>
<dbReference type="PANTHER" id="PTHR33048">
    <property type="entry name" value="PTH11-LIKE INTEGRAL MEMBRANE PROTEIN (AFU_ORTHOLOGUE AFUA_5G11245)"/>
    <property type="match status" value="1"/>
</dbReference>
<dbReference type="Pfam" id="PF20684">
    <property type="entry name" value="Fung_rhodopsin"/>
    <property type="match status" value="1"/>
</dbReference>
<name>A0AAE8MXC0_9PEZI</name>
<protein>
    <submittedName>
        <fullName evidence="9">Related to integral membrane protein PTH11</fullName>
    </submittedName>
</protein>
<dbReference type="GO" id="GO:0016020">
    <property type="term" value="C:membrane"/>
    <property type="evidence" value="ECO:0007669"/>
    <property type="project" value="UniProtKB-SubCell"/>
</dbReference>
<dbReference type="InterPro" id="IPR049326">
    <property type="entry name" value="Rhodopsin_dom_fungi"/>
</dbReference>
<feature type="transmembrane region" description="Helical" evidence="7">
    <location>
        <begin position="102"/>
        <end position="121"/>
    </location>
</feature>
<evidence type="ECO:0000256" key="6">
    <source>
        <dbReference type="SAM" id="MobiDB-lite"/>
    </source>
</evidence>
<feature type="compositionally biased region" description="Low complexity" evidence="6">
    <location>
        <begin position="320"/>
        <end position="333"/>
    </location>
</feature>
<evidence type="ECO:0000256" key="4">
    <source>
        <dbReference type="ARBA" id="ARBA00023136"/>
    </source>
</evidence>
<dbReference type="InterPro" id="IPR052337">
    <property type="entry name" value="SAT4-like"/>
</dbReference>
<feature type="transmembrane region" description="Helical" evidence="7">
    <location>
        <begin position="133"/>
        <end position="160"/>
    </location>
</feature>
<accession>A0AAE8MXC0</accession>
<reference evidence="9" key="1">
    <citation type="submission" date="2018-03" db="EMBL/GenBank/DDBJ databases">
        <authorList>
            <person name="Guldener U."/>
        </authorList>
    </citation>
    <scope>NUCLEOTIDE SEQUENCE</scope>
</reference>
<dbReference type="AlphaFoldDB" id="A0AAE8MXC0"/>
<feature type="transmembrane region" description="Helical" evidence="7">
    <location>
        <begin position="20"/>
        <end position="41"/>
    </location>
</feature>
<comment type="caution">
    <text evidence="9">The sequence shown here is derived from an EMBL/GenBank/DDBJ whole genome shotgun (WGS) entry which is preliminary data.</text>
</comment>
<keyword evidence="3 7" id="KW-1133">Transmembrane helix</keyword>
<evidence type="ECO:0000256" key="3">
    <source>
        <dbReference type="ARBA" id="ARBA00022989"/>
    </source>
</evidence>
<comment type="similarity">
    <text evidence="5">Belongs to the SAT4 family.</text>
</comment>
<evidence type="ECO:0000256" key="7">
    <source>
        <dbReference type="SAM" id="Phobius"/>
    </source>
</evidence>
<feature type="region of interest" description="Disordered" evidence="6">
    <location>
        <begin position="282"/>
        <end position="354"/>
    </location>
</feature>
<feature type="transmembrane region" description="Helical" evidence="7">
    <location>
        <begin position="180"/>
        <end position="201"/>
    </location>
</feature>
<feature type="transmembrane region" description="Helical" evidence="7">
    <location>
        <begin position="53"/>
        <end position="73"/>
    </location>
</feature>
<feature type="transmembrane region" description="Helical" evidence="7">
    <location>
        <begin position="247"/>
        <end position="272"/>
    </location>
</feature>
<gene>
    <name evidence="9" type="ORF">DNG_04101</name>
</gene>
<evidence type="ECO:0000256" key="2">
    <source>
        <dbReference type="ARBA" id="ARBA00022692"/>
    </source>
</evidence>
<keyword evidence="2 7" id="KW-0812">Transmembrane</keyword>
<evidence type="ECO:0000259" key="8">
    <source>
        <dbReference type="Pfam" id="PF20684"/>
    </source>
</evidence>
<evidence type="ECO:0000256" key="5">
    <source>
        <dbReference type="ARBA" id="ARBA00038359"/>
    </source>
</evidence>
<comment type="subcellular location">
    <subcellularLocation>
        <location evidence="1">Membrane</location>
        <topology evidence="1">Multi-pass membrane protein</topology>
    </subcellularLocation>
</comment>
<feature type="transmembrane region" description="Helical" evidence="7">
    <location>
        <begin position="213"/>
        <end position="232"/>
    </location>
</feature>
<keyword evidence="4 7" id="KW-0472">Membrane</keyword>
<feature type="compositionally biased region" description="Polar residues" evidence="6">
    <location>
        <begin position="302"/>
        <end position="319"/>
    </location>
</feature>
<proteinExistence type="inferred from homology"/>
<evidence type="ECO:0000313" key="9">
    <source>
        <dbReference type="EMBL" id="SPO01426.1"/>
    </source>
</evidence>
<evidence type="ECO:0000256" key="1">
    <source>
        <dbReference type="ARBA" id="ARBA00004141"/>
    </source>
</evidence>